<evidence type="ECO:0000256" key="3">
    <source>
        <dbReference type="ARBA" id="ARBA00022692"/>
    </source>
</evidence>
<dbReference type="GO" id="GO:0005886">
    <property type="term" value="C:plasma membrane"/>
    <property type="evidence" value="ECO:0007669"/>
    <property type="project" value="UniProtKB-SubCell"/>
</dbReference>
<feature type="transmembrane region" description="Helical" evidence="6">
    <location>
        <begin position="189"/>
        <end position="208"/>
    </location>
</feature>
<keyword evidence="8" id="KW-1185">Reference proteome</keyword>
<evidence type="ECO:0000256" key="5">
    <source>
        <dbReference type="ARBA" id="ARBA00023136"/>
    </source>
</evidence>
<evidence type="ECO:0000313" key="8">
    <source>
        <dbReference type="Proteomes" id="UP000572680"/>
    </source>
</evidence>
<organism evidence="7 8">
    <name type="scientific">Actinomadura namibiensis</name>
    <dbReference type="NCBI Taxonomy" id="182080"/>
    <lineage>
        <taxon>Bacteria</taxon>
        <taxon>Bacillati</taxon>
        <taxon>Actinomycetota</taxon>
        <taxon>Actinomycetes</taxon>
        <taxon>Streptosporangiales</taxon>
        <taxon>Thermomonosporaceae</taxon>
        <taxon>Actinomadura</taxon>
    </lineage>
</organism>
<sequence length="209" mass="21433">MTVAGLLAFAGLCLVLAITPGPDTFLVLRWGLSSVRDGMASAAGSGAGSLLWAATVAFGLSAFLQRSAATFTTLKIAGGLYLLYLGVTGLRYRARRHGPDEEPPREPAAAGVGPALRSGLLSCLLNPKVGLFFLAVVPQFLPAGDVTPFSIMVLGVIDAVVAFVWLALVAVAAARAAAWLRRPAVTQGLHWTSSALLALLGLGVVAAAI</sequence>
<dbReference type="EMBL" id="JACJIA010000014">
    <property type="protein sequence ID" value="MBA8956101.1"/>
    <property type="molecule type" value="Genomic_DNA"/>
</dbReference>
<evidence type="ECO:0000256" key="6">
    <source>
        <dbReference type="SAM" id="Phobius"/>
    </source>
</evidence>
<dbReference type="Pfam" id="PF01810">
    <property type="entry name" value="LysE"/>
    <property type="match status" value="1"/>
</dbReference>
<feature type="transmembrane region" description="Helical" evidence="6">
    <location>
        <begin position="76"/>
        <end position="94"/>
    </location>
</feature>
<name>A0A7W3LXG0_ACTNM</name>
<evidence type="ECO:0000256" key="2">
    <source>
        <dbReference type="ARBA" id="ARBA00022475"/>
    </source>
</evidence>
<dbReference type="PANTHER" id="PTHR30086:SF20">
    <property type="entry name" value="ARGININE EXPORTER PROTEIN ARGO-RELATED"/>
    <property type="match status" value="1"/>
</dbReference>
<dbReference type="RefSeq" id="WP_182848048.1">
    <property type="nucleotide sequence ID" value="NZ_BAAALP010000007.1"/>
</dbReference>
<comment type="subcellular location">
    <subcellularLocation>
        <location evidence="1">Cell membrane</location>
        <topology evidence="1">Multi-pass membrane protein</topology>
    </subcellularLocation>
</comment>
<evidence type="ECO:0000313" key="7">
    <source>
        <dbReference type="EMBL" id="MBA8956101.1"/>
    </source>
</evidence>
<evidence type="ECO:0000256" key="1">
    <source>
        <dbReference type="ARBA" id="ARBA00004651"/>
    </source>
</evidence>
<feature type="transmembrane region" description="Helical" evidence="6">
    <location>
        <begin position="149"/>
        <end position="177"/>
    </location>
</feature>
<gene>
    <name evidence="7" type="ORF">HNR61_007783</name>
</gene>
<keyword evidence="4 6" id="KW-1133">Transmembrane helix</keyword>
<dbReference type="PIRSF" id="PIRSF006324">
    <property type="entry name" value="LeuE"/>
    <property type="match status" value="1"/>
</dbReference>
<accession>A0A7W3LXG0</accession>
<dbReference type="PANTHER" id="PTHR30086">
    <property type="entry name" value="ARGININE EXPORTER PROTEIN ARGO"/>
    <property type="match status" value="1"/>
</dbReference>
<dbReference type="Proteomes" id="UP000572680">
    <property type="component" value="Unassembled WGS sequence"/>
</dbReference>
<keyword evidence="5 6" id="KW-0472">Membrane</keyword>
<evidence type="ECO:0000256" key="4">
    <source>
        <dbReference type="ARBA" id="ARBA00022989"/>
    </source>
</evidence>
<feature type="transmembrane region" description="Helical" evidence="6">
    <location>
        <begin position="41"/>
        <end position="64"/>
    </location>
</feature>
<keyword evidence="3 6" id="KW-0812">Transmembrane</keyword>
<dbReference type="GO" id="GO:0015171">
    <property type="term" value="F:amino acid transmembrane transporter activity"/>
    <property type="evidence" value="ECO:0007669"/>
    <property type="project" value="TreeGrafter"/>
</dbReference>
<dbReference type="InterPro" id="IPR001123">
    <property type="entry name" value="LeuE-type"/>
</dbReference>
<reference evidence="7 8" key="1">
    <citation type="submission" date="2020-08" db="EMBL/GenBank/DDBJ databases">
        <title>Genomic Encyclopedia of Type Strains, Phase IV (KMG-IV): sequencing the most valuable type-strain genomes for metagenomic binning, comparative biology and taxonomic classification.</title>
        <authorList>
            <person name="Goeker M."/>
        </authorList>
    </citation>
    <scope>NUCLEOTIDE SEQUENCE [LARGE SCALE GENOMIC DNA]</scope>
    <source>
        <strain evidence="7 8">DSM 44197</strain>
    </source>
</reference>
<dbReference type="AlphaFoldDB" id="A0A7W3LXG0"/>
<keyword evidence="2" id="KW-1003">Cell membrane</keyword>
<comment type="caution">
    <text evidence="7">The sequence shown here is derived from an EMBL/GenBank/DDBJ whole genome shotgun (WGS) entry which is preliminary data.</text>
</comment>
<proteinExistence type="predicted"/>
<protein>
    <submittedName>
        <fullName evidence="7">Threonine/homoserine/homoserine lactone efflux protein</fullName>
    </submittedName>
</protein>